<reference evidence="3 4" key="1">
    <citation type="journal article" date="2004" name="Science">
        <title>The complete genome sequence of Propionibacterium acnes, a commensal of human skin.</title>
        <authorList>
            <person name="Bruggemann H."/>
            <person name="Henne A."/>
            <person name="Hoster F."/>
            <person name="Liesegang H."/>
            <person name="Wiezer A."/>
            <person name="Strittmatter A."/>
            <person name="Hujer S."/>
            <person name="Durre P."/>
            <person name="Gottschalk G."/>
        </authorList>
    </citation>
    <scope>NUCLEOTIDE SEQUENCE [LARGE SCALE GENOMIC DNA]</scope>
    <source>
        <strain evidence="4">DSM 16379 / KPA171202</strain>
    </source>
</reference>
<dbReference type="eggNOG" id="COG1040">
    <property type="taxonomic scope" value="Bacteria"/>
</dbReference>
<feature type="domain" description="Phosphoribosyltransferase" evidence="2">
    <location>
        <begin position="154"/>
        <end position="210"/>
    </location>
</feature>
<dbReference type="EnsemblBacteria" id="AAT83084">
    <property type="protein sequence ID" value="AAT83084"/>
    <property type="gene ID" value="PPA1335"/>
</dbReference>
<sequence length="215" mass="22492">MNTLESLADLFLGACCPGCTAPGIGICQACLEAVNPAPRVILDGPPPIIACMGYHGPIPGIVTAHKDRGATWLTDQLGQWLACGLAPAVAAAPGHVDVVPVPSSRRAVRKRGADHAADMTRSALEWLKGPEATVNQLLHRTRQVADQLEVGDEQRGVNQRGSMRADPGSGDVIIVDDVRTSGATVEEACRALTQSGRQVLAIVVLADAATATRWP</sequence>
<dbReference type="CDD" id="cd06223">
    <property type="entry name" value="PRTases_typeI"/>
    <property type="match status" value="1"/>
</dbReference>
<dbReference type="Gene3D" id="3.40.50.2020">
    <property type="match status" value="1"/>
</dbReference>
<evidence type="ECO:0000259" key="2">
    <source>
        <dbReference type="Pfam" id="PF00156"/>
    </source>
</evidence>
<dbReference type="SUPFAM" id="SSF53271">
    <property type="entry name" value="PRTase-like"/>
    <property type="match status" value="1"/>
</dbReference>
<evidence type="ECO:0000313" key="4">
    <source>
        <dbReference type="Proteomes" id="UP000000603"/>
    </source>
</evidence>
<dbReference type="Proteomes" id="UP000000603">
    <property type="component" value="Chromosome"/>
</dbReference>
<dbReference type="InterPro" id="IPR029057">
    <property type="entry name" value="PRTase-like"/>
</dbReference>
<evidence type="ECO:0000313" key="3">
    <source>
        <dbReference type="EMBL" id="AAT83084.1"/>
    </source>
</evidence>
<dbReference type="KEGG" id="pac:PPA1335"/>
<dbReference type="PANTHER" id="PTHR47505">
    <property type="entry name" value="DNA UTILIZATION PROTEIN YHGH"/>
    <property type="match status" value="1"/>
</dbReference>
<dbReference type="Pfam" id="PF00156">
    <property type="entry name" value="Pribosyltran"/>
    <property type="match status" value="1"/>
</dbReference>
<dbReference type="InterPro" id="IPR000836">
    <property type="entry name" value="PRTase_dom"/>
</dbReference>
<dbReference type="EMBL" id="AE017283">
    <property type="protein sequence ID" value="AAT83084.1"/>
    <property type="molecule type" value="Genomic_DNA"/>
</dbReference>
<protein>
    <submittedName>
        <fullName evidence="3">Amidophosphoribosyltransferase</fullName>
    </submittedName>
</protein>
<proteinExistence type="inferred from homology"/>
<dbReference type="HOGENOM" id="CLU_054549_3_1_11"/>
<dbReference type="InterPro" id="IPR051910">
    <property type="entry name" value="ComF/GntX_DNA_util-trans"/>
</dbReference>
<gene>
    <name evidence="3" type="ordered locus">PPA1335</name>
</gene>
<dbReference type="PANTHER" id="PTHR47505:SF1">
    <property type="entry name" value="DNA UTILIZATION PROTEIN YHGH"/>
    <property type="match status" value="1"/>
</dbReference>
<evidence type="ECO:0000256" key="1">
    <source>
        <dbReference type="ARBA" id="ARBA00008007"/>
    </source>
</evidence>
<organism evidence="3 4">
    <name type="scientific">Cutibacterium acnes (strain DSM 16379 / KPA171202)</name>
    <name type="common">Propionibacterium acnes</name>
    <dbReference type="NCBI Taxonomy" id="267747"/>
    <lineage>
        <taxon>Bacteria</taxon>
        <taxon>Bacillati</taxon>
        <taxon>Actinomycetota</taxon>
        <taxon>Actinomycetes</taxon>
        <taxon>Propionibacteriales</taxon>
        <taxon>Propionibacteriaceae</taxon>
        <taxon>Cutibacterium</taxon>
    </lineage>
</organism>
<comment type="similarity">
    <text evidence="1">Belongs to the ComF/GntX family.</text>
</comment>
<accession>Q6A831</accession>
<dbReference type="AlphaFoldDB" id="Q6A831"/>
<name>Q6A831_CUTAK</name>